<name>A0AAV6Z0F9_ENGPU</name>
<gene>
    <name evidence="2" type="ORF">GDO81_025457</name>
</gene>
<dbReference type="Proteomes" id="UP000824782">
    <property type="component" value="Unassembled WGS sequence"/>
</dbReference>
<accession>A0AAV6Z0F9</accession>
<proteinExistence type="predicted"/>
<evidence type="ECO:0000313" key="2">
    <source>
        <dbReference type="EMBL" id="KAG8543072.1"/>
    </source>
</evidence>
<comment type="caution">
    <text evidence="2">The sequence shown here is derived from an EMBL/GenBank/DDBJ whole genome shotgun (WGS) entry which is preliminary data.</text>
</comment>
<organism evidence="2 3">
    <name type="scientific">Engystomops pustulosus</name>
    <name type="common">Tungara frog</name>
    <name type="synonym">Physalaemus pustulosus</name>
    <dbReference type="NCBI Taxonomy" id="76066"/>
    <lineage>
        <taxon>Eukaryota</taxon>
        <taxon>Metazoa</taxon>
        <taxon>Chordata</taxon>
        <taxon>Craniata</taxon>
        <taxon>Vertebrata</taxon>
        <taxon>Euteleostomi</taxon>
        <taxon>Amphibia</taxon>
        <taxon>Batrachia</taxon>
        <taxon>Anura</taxon>
        <taxon>Neobatrachia</taxon>
        <taxon>Hyloidea</taxon>
        <taxon>Leptodactylidae</taxon>
        <taxon>Leiuperinae</taxon>
        <taxon>Engystomops</taxon>
    </lineage>
</organism>
<sequence length="75" mass="8628">MNAKQKATTCRKGESSPEQKPSLKHPKILEKTYSSRKEDFTTKTSAEYPQTTQKKRQRPQQETKKVKASNTTEDV</sequence>
<feature type="region of interest" description="Disordered" evidence="1">
    <location>
        <begin position="1"/>
        <end position="75"/>
    </location>
</feature>
<evidence type="ECO:0000256" key="1">
    <source>
        <dbReference type="SAM" id="MobiDB-lite"/>
    </source>
</evidence>
<protein>
    <submittedName>
        <fullName evidence="2">Uncharacterized protein</fullName>
    </submittedName>
</protein>
<dbReference type="AlphaFoldDB" id="A0AAV6Z0F9"/>
<reference evidence="2" key="1">
    <citation type="thesis" date="2020" institute="ProQuest LLC" country="789 East Eisenhower Parkway, Ann Arbor, MI, USA">
        <title>Comparative Genomics and Chromosome Evolution.</title>
        <authorList>
            <person name="Mudd A.B."/>
        </authorList>
    </citation>
    <scope>NUCLEOTIDE SEQUENCE</scope>
    <source>
        <strain evidence="2">237g6f4</strain>
        <tissue evidence="2">Blood</tissue>
    </source>
</reference>
<evidence type="ECO:0000313" key="3">
    <source>
        <dbReference type="Proteomes" id="UP000824782"/>
    </source>
</evidence>
<dbReference type="EMBL" id="WNYA01003962">
    <property type="protein sequence ID" value="KAG8543072.1"/>
    <property type="molecule type" value="Genomic_DNA"/>
</dbReference>
<feature type="compositionally biased region" description="Basic and acidic residues" evidence="1">
    <location>
        <begin position="27"/>
        <end position="41"/>
    </location>
</feature>
<keyword evidence="3" id="KW-1185">Reference proteome</keyword>